<dbReference type="PANTHER" id="PTHR46517">
    <property type="entry name" value="FRUCTOSE-2,6-BISPHOSPHATASE TIGAR"/>
    <property type="match status" value="1"/>
</dbReference>
<evidence type="ECO:0000313" key="5">
    <source>
        <dbReference type="Proteomes" id="UP000177622"/>
    </source>
</evidence>
<evidence type="ECO:0008006" key="6">
    <source>
        <dbReference type="Google" id="ProtNLM"/>
    </source>
</evidence>
<dbReference type="PANTHER" id="PTHR46517:SF1">
    <property type="entry name" value="FRUCTOSE-2,6-BISPHOSPHATASE TIGAR"/>
    <property type="match status" value="1"/>
</dbReference>
<accession>A0A1F5LSP7</accession>
<dbReference type="SMART" id="SM00855">
    <property type="entry name" value="PGAM"/>
    <property type="match status" value="1"/>
</dbReference>
<evidence type="ECO:0000313" key="4">
    <source>
        <dbReference type="EMBL" id="OGE56175.1"/>
    </source>
</evidence>
<gene>
    <name evidence="4" type="ORF">PENARI_c003G11576</name>
</gene>
<dbReference type="PROSITE" id="PS00175">
    <property type="entry name" value="PG_MUTASE"/>
    <property type="match status" value="1"/>
</dbReference>
<dbReference type="InterPro" id="IPR029033">
    <property type="entry name" value="His_PPase_superfam"/>
</dbReference>
<dbReference type="RefSeq" id="XP_022491603.1">
    <property type="nucleotide sequence ID" value="XM_022628804.1"/>
</dbReference>
<feature type="binding site" evidence="3">
    <location>
        <begin position="90"/>
        <end position="93"/>
    </location>
    <ligand>
        <name>substrate</name>
    </ligand>
</feature>
<proteinExistence type="predicted"/>
<dbReference type="GeneID" id="34573538"/>
<name>A0A1F5LSP7_PENAI</name>
<evidence type="ECO:0000256" key="1">
    <source>
        <dbReference type="ARBA" id="ARBA00022801"/>
    </source>
</evidence>
<organism evidence="4 5">
    <name type="scientific">Penicillium arizonense</name>
    <dbReference type="NCBI Taxonomy" id="1835702"/>
    <lineage>
        <taxon>Eukaryota</taxon>
        <taxon>Fungi</taxon>
        <taxon>Dikarya</taxon>
        <taxon>Ascomycota</taxon>
        <taxon>Pezizomycotina</taxon>
        <taxon>Eurotiomycetes</taxon>
        <taxon>Eurotiomycetidae</taxon>
        <taxon>Eurotiales</taxon>
        <taxon>Aspergillaceae</taxon>
        <taxon>Penicillium</taxon>
    </lineage>
</organism>
<dbReference type="InterPro" id="IPR001345">
    <property type="entry name" value="PG/BPGM_mutase_AS"/>
</dbReference>
<feature type="binding site" evidence="3">
    <location>
        <position position="59"/>
    </location>
    <ligand>
        <name>substrate</name>
    </ligand>
</feature>
<dbReference type="SUPFAM" id="SSF53254">
    <property type="entry name" value="Phosphoglycerate mutase-like"/>
    <property type="match status" value="1"/>
</dbReference>
<feature type="binding site" evidence="3">
    <location>
        <begin position="7"/>
        <end position="14"/>
    </location>
    <ligand>
        <name>substrate</name>
    </ligand>
</feature>
<dbReference type="EMBL" id="LXJU01000003">
    <property type="protein sequence ID" value="OGE56175.1"/>
    <property type="molecule type" value="Genomic_DNA"/>
</dbReference>
<dbReference type="Proteomes" id="UP000177622">
    <property type="component" value="Unassembled WGS sequence"/>
</dbReference>
<reference evidence="4 5" key="1">
    <citation type="journal article" date="2016" name="Sci. Rep.">
        <title>Penicillium arizonense, a new, genome sequenced fungal species, reveals a high chemical diversity in secreted metabolites.</title>
        <authorList>
            <person name="Grijseels S."/>
            <person name="Nielsen J.C."/>
            <person name="Randelovic M."/>
            <person name="Nielsen J."/>
            <person name="Nielsen K.F."/>
            <person name="Workman M."/>
            <person name="Frisvad J.C."/>
        </authorList>
    </citation>
    <scope>NUCLEOTIDE SEQUENCE [LARGE SCALE GENOMIC DNA]</scope>
    <source>
        <strain evidence="4 5">CBS 141311</strain>
    </source>
</reference>
<dbReference type="AlphaFoldDB" id="A0A1F5LSP7"/>
<dbReference type="InterPro" id="IPR013078">
    <property type="entry name" value="His_Pase_superF_clade-1"/>
</dbReference>
<dbReference type="GO" id="GO:0043456">
    <property type="term" value="P:regulation of pentose-phosphate shunt"/>
    <property type="evidence" value="ECO:0007669"/>
    <property type="project" value="TreeGrafter"/>
</dbReference>
<dbReference type="STRING" id="1835702.A0A1F5LSP7"/>
<keyword evidence="1" id="KW-0378">Hydrolase</keyword>
<dbReference type="OrthoDB" id="354304at2759"/>
<dbReference type="CDD" id="cd07067">
    <property type="entry name" value="HP_PGM_like"/>
    <property type="match status" value="1"/>
</dbReference>
<protein>
    <recommendedName>
        <fullName evidence="6">Phosphoglycerate mutase (2,3-diphosphoglycerate-dependent)</fullName>
    </recommendedName>
</protein>
<dbReference type="Pfam" id="PF00300">
    <property type="entry name" value="His_Phos_1"/>
    <property type="match status" value="1"/>
</dbReference>
<sequence>MRLFLIRHGETVDNVAKVCAGNTDSALTNHGMLQIESLGRHFASSQSRVNTIFASDLSRARITAEGICRFQTPLPNQPRISPILTDSLRERHYGKMEGKKWIPSGSIEESGIESDRSMIQRANNFLNEHLLPLILDDPHSVDNVVIIAHGILLRRLWTCLMELVNPADVHTAPEKQFDLAVVAKPAWSNTGVTTVLLRQNRVADSRQPHTLLHGWSITILDIDNKDHLANVSRTRGGIGSAAHDAKQRKVDRFFKRKISP</sequence>
<dbReference type="GO" id="GO:0045820">
    <property type="term" value="P:negative regulation of glycolytic process"/>
    <property type="evidence" value="ECO:0007669"/>
    <property type="project" value="TreeGrafter"/>
</dbReference>
<evidence type="ECO:0000256" key="3">
    <source>
        <dbReference type="PIRSR" id="PIRSR613078-2"/>
    </source>
</evidence>
<dbReference type="GO" id="GO:0004331">
    <property type="term" value="F:fructose-2,6-bisphosphate 2-phosphatase activity"/>
    <property type="evidence" value="ECO:0007669"/>
    <property type="project" value="TreeGrafter"/>
</dbReference>
<dbReference type="GO" id="GO:0005829">
    <property type="term" value="C:cytosol"/>
    <property type="evidence" value="ECO:0007669"/>
    <property type="project" value="TreeGrafter"/>
</dbReference>
<evidence type="ECO:0000256" key="2">
    <source>
        <dbReference type="PIRSR" id="PIRSR613078-1"/>
    </source>
</evidence>
<comment type="caution">
    <text evidence="4">The sequence shown here is derived from an EMBL/GenBank/DDBJ whole genome shotgun (WGS) entry which is preliminary data.</text>
</comment>
<dbReference type="Gene3D" id="3.40.50.1240">
    <property type="entry name" value="Phosphoglycerate mutase-like"/>
    <property type="match status" value="1"/>
</dbReference>
<feature type="active site" description="Proton donor/acceptor" evidence="2">
    <location>
        <position position="90"/>
    </location>
</feature>
<feature type="active site" description="Tele-phosphohistidine intermediate" evidence="2">
    <location>
        <position position="8"/>
    </location>
</feature>
<keyword evidence="5" id="KW-1185">Reference proteome</keyword>
<dbReference type="InterPro" id="IPR051695">
    <property type="entry name" value="Phosphoglycerate_Mutase"/>
</dbReference>